<gene>
    <name evidence="2" type="ORF">C2G38_2037297</name>
</gene>
<evidence type="ECO:0000256" key="1">
    <source>
        <dbReference type="SAM" id="MobiDB-lite"/>
    </source>
</evidence>
<feature type="region of interest" description="Disordered" evidence="1">
    <location>
        <begin position="372"/>
        <end position="403"/>
    </location>
</feature>
<reference evidence="2 3" key="1">
    <citation type="submission" date="2018-06" db="EMBL/GenBank/DDBJ databases">
        <title>Comparative genomics reveals the genomic features of Rhizophagus irregularis, R. cerebriforme, R. diaphanum and Gigaspora rosea, and their symbiotic lifestyle signature.</title>
        <authorList>
            <person name="Morin E."/>
            <person name="San Clemente H."/>
            <person name="Chen E.C.H."/>
            <person name="De La Providencia I."/>
            <person name="Hainaut M."/>
            <person name="Kuo A."/>
            <person name="Kohler A."/>
            <person name="Murat C."/>
            <person name="Tang N."/>
            <person name="Roy S."/>
            <person name="Loubradou J."/>
            <person name="Henrissat B."/>
            <person name="Grigoriev I.V."/>
            <person name="Corradi N."/>
            <person name="Roux C."/>
            <person name="Martin F.M."/>
        </authorList>
    </citation>
    <scope>NUCLEOTIDE SEQUENCE [LARGE SCALE GENOMIC DNA]</scope>
    <source>
        <strain evidence="2 3">DAOM 194757</strain>
    </source>
</reference>
<dbReference type="Proteomes" id="UP000266673">
    <property type="component" value="Unassembled WGS sequence"/>
</dbReference>
<dbReference type="AlphaFoldDB" id="A0A397VF50"/>
<evidence type="ECO:0000313" key="2">
    <source>
        <dbReference type="EMBL" id="RIB17966.1"/>
    </source>
</evidence>
<organism evidence="2 3">
    <name type="scientific">Gigaspora rosea</name>
    <dbReference type="NCBI Taxonomy" id="44941"/>
    <lineage>
        <taxon>Eukaryota</taxon>
        <taxon>Fungi</taxon>
        <taxon>Fungi incertae sedis</taxon>
        <taxon>Mucoromycota</taxon>
        <taxon>Glomeromycotina</taxon>
        <taxon>Glomeromycetes</taxon>
        <taxon>Diversisporales</taxon>
        <taxon>Gigasporaceae</taxon>
        <taxon>Gigaspora</taxon>
    </lineage>
</organism>
<sequence>MDNLPVSCNVKSSIVWRPLLPNFRCTQVPLTKVPSVLDLYTFDTISPGGNKLSEGYKILPEDCRNRSWVHEGDMKTITLVDEHAKELSKSKFAYVEYLGCSTRNGCDKGKCNWKGHISVLQDKPLNLCNLEYHENHDLDHIRKKLLRMSNSVRKTITKRELINNSKVLGTTINTLANQVCSIMDNYETEGVVISKQYGIKNAQDSKEQAVLLGIMFMIMPALLTKYPDLLAVDSTGCRNSLNFPNTALWSDQMTPWSNINAKKLQAAAGIANLAVAETIASYFRKYWFGDWVDFGGEKTNLPQHQNYNVKKKWMKWENFYTKKILLKVQHYKNRQPGTSYLCIYVYRPAAESAASSSLKSYLCQKDANGHNKDELRLPEKQGPKNKRKNRLVPGESIQLRDAF</sequence>
<name>A0A397VF50_9GLOM</name>
<evidence type="ECO:0000313" key="3">
    <source>
        <dbReference type="Proteomes" id="UP000266673"/>
    </source>
</evidence>
<feature type="compositionally biased region" description="Basic and acidic residues" evidence="1">
    <location>
        <begin position="372"/>
        <end position="382"/>
    </location>
</feature>
<comment type="caution">
    <text evidence="2">The sequence shown here is derived from an EMBL/GenBank/DDBJ whole genome shotgun (WGS) entry which is preliminary data.</text>
</comment>
<accession>A0A397VF50</accession>
<dbReference type="EMBL" id="QKWP01000571">
    <property type="protein sequence ID" value="RIB17966.1"/>
    <property type="molecule type" value="Genomic_DNA"/>
</dbReference>
<protein>
    <submittedName>
        <fullName evidence="2">Uncharacterized protein</fullName>
    </submittedName>
</protein>
<proteinExistence type="predicted"/>
<keyword evidence="3" id="KW-1185">Reference proteome</keyword>